<dbReference type="GO" id="GO:0005975">
    <property type="term" value="P:carbohydrate metabolic process"/>
    <property type="evidence" value="ECO:0007669"/>
    <property type="project" value="InterPro"/>
</dbReference>
<dbReference type="AlphaFoldDB" id="A0A5J5IN66"/>
<dbReference type="InterPro" id="IPR017853">
    <property type="entry name" value="GH"/>
</dbReference>
<gene>
    <name evidence="4" type="ORF">FW778_07025</name>
</gene>
<dbReference type="PANTHER" id="PTHR23421">
    <property type="entry name" value="BETA-GALACTOSIDASE RELATED"/>
    <property type="match status" value="1"/>
</dbReference>
<dbReference type="Proteomes" id="UP000326903">
    <property type="component" value="Unassembled WGS sequence"/>
</dbReference>
<dbReference type="Gene3D" id="3.20.20.80">
    <property type="entry name" value="Glycosidases"/>
    <property type="match status" value="1"/>
</dbReference>
<reference evidence="4 5" key="1">
    <citation type="submission" date="2019-09" db="EMBL/GenBank/DDBJ databases">
        <title>Draft genome sequence of Ginsengibacter sp. BR5-29.</title>
        <authorList>
            <person name="Im W.-T."/>
        </authorList>
    </citation>
    <scope>NUCLEOTIDE SEQUENCE [LARGE SCALE GENOMIC DNA]</scope>
    <source>
        <strain evidence="4 5">BR5-29</strain>
    </source>
</reference>
<dbReference type="SUPFAM" id="SSF51445">
    <property type="entry name" value="(Trans)glycosidases"/>
    <property type="match status" value="1"/>
</dbReference>
<keyword evidence="5" id="KW-1185">Reference proteome</keyword>
<dbReference type="GO" id="GO:0004553">
    <property type="term" value="F:hydrolase activity, hydrolyzing O-glycosyl compounds"/>
    <property type="evidence" value="ECO:0007669"/>
    <property type="project" value="InterPro"/>
</dbReference>
<feature type="domain" description="DUF5597" evidence="3">
    <location>
        <begin position="392"/>
        <end position="523"/>
    </location>
</feature>
<sequence>MRKQNGIIFSFIILIHSSVSAQIRMPYLIKKGTTEQLIVDGKPFLVLGGELGNSTASSLDYMRPVWSKFKAMNLNTILSPVYWELLKPKEGTFDFTLVDNIIKAARKNNLRVILLWFGSWKNSMSCYAPAWIKTNESRFPRAQDNTRKGLEILSAFSKNNLDADEAAFAVLMKHIKETDKSHTVIMVQVENEIGMLTEARERTADADKAFDRDVPRELMNYLITNKDSLVPELKDQWSKTNFTTNGNWENVFGKSPATDEIFQAWYYAKYANAVAAAGKNEYSLPMYVNAALNYRNVKPGQYPSAGPLPHLMDIWQVAAPSIDILSPDFYNPYFKQYCDLYTRRNNPLFIPEIRFEPSDAAKVFYAIGHYQAIGYSPFSIESTDKPKEEPISKAYSILSQLSPEILKYTGTGKMEGVLLDSQNKKQEIILGNYKLSVAHDYTLGWSPDALKPGWPITGCIIIQENENDFIIAGTGVVVTFSVIGTNRISAGILQANEGKYINGKWQPGRRMNGDQDHQGRHIRVPVSEWNIQRVKLYQYK</sequence>
<dbReference type="RefSeq" id="WP_150413883.1">
    <property type="nucleotide sequence ID" value="NZ_VYQF01000001.1"/>
</dbReference>
<protein>
    <submittedName>
        <fullName evidence="4">Mannonate dehydratase</fullName>
    </submittedName>
</protein>
<evidence type="ECO:0000313" key="4">
    <source>
        <dbReference type="EMBL" id="KAA9041763.1"/>
    </source>
</evidence>
<accession>A0A5J5IN66</accession>
<comment type="caution">
    <text evidence="4">The sequence shown here is derived from an EMBL/GenBank/DDBJ whole genome shotgun (WGS) entry which is preliminary data.</text>
</comment>
<dbReference type="Pfam" id="PF01301">
    <property type="entry name" value="Glyco_hydro_35"/>
    <property type="match status" value="1"/>
</dbReference>
<dbReference type="Gene3D" id="2.60.220.20">
    <property type="entry name" value="putative beta-Galactosidase from caulobacter crescentus"/>
    <property type="match status" value="1"/>
</dbReference>
<dbReference type="InterPro" id="IPR031330">
    <property type="entry name" value="Gly_Hdrlase_35_cat"/>
</dbReference>
<proteinExistence type="inferred from homology"/>
<dbReference type="EMBL" id="VYQF01000001">
    <property type="protein sequence ID" value="KAA9041763.1"/>
    <property type="molecule type" value="Genomic_DNA"/>
</dbReference>
<evidence type="ECO:0000313" key="5">
    <source>
        <dbReference type="Proteomes" id="UP000326903"/>
    </source>
</evidence>
<evidence type="ECO:0000259" key="3">
    <source>
        <dbReference type="Pfam" id="PF18120"/>
    </source>
</evidence>
<evidence type="ECO:0000256" key="1">
    <source>
        <dbReference type="ARBA" id="ARBA00009809"/>
    </source>
</evidence>
<dbReference type="FunFam" id="3.20.20.80:FF:000135">
    <property type="entry name" value="Beta-galactosidase, putative, bgl35A"/>
    <property type="match status" value="1"/>
</dbReference>
<comment type="similarity">
    <text evidence="1">Belongs to the glycosyl hydrolase 35 family.</text>
</comment>
<feature type="domain" description="Glycoside hydrolase 35 catalytic" evidence="2">
    <location>
        <begin position="36"/>
        <end position="221"/>
    </location>
</feature>
<dbReference type="Pfam" id="PF18120">
    <property type="entry name" value="DUF5597"/>
    <property type="match status" value="1"/>
</dbReference>
<evidence type="ECO:0000259" key="2">
    <source>
        <dbReference type="Pfam" id="PF01301"/>
    </source>
</evidence>
<organism evidence="4 5">
    <name type="scientific">Ginsengibacter hankyongi</name>
    <dbReference type="NCBI Taxonomy" id="2607284"/>
    <lineage>
        <taxon>Bacteria</taxon>
        <taxon>Pseudomonadati</taxon>
        <taxon>Bacteroidota</taxon>
        <taxon>Chitinophagia</taxon>
        <taxon>Chitinophagales</taxon>
        <taxon>Chitinophagaceae</taxon>
        <taxon>Ginsengibacter</taxon>
    </lineage>
</organism>
<name>A0A5J5IN66_9BACT</name>
<dbReference type="InterPro" id="IPR040719">
    <property type="entry name" value="DUF5597"/>
</dbReference>
<dbReference type="InterPro" id="IPR001944">
    <property type="entry name" value="Glycoside_Hdrlase_35"/>
</dbReference>